<evidence type="ECO:0000313" key="2">
    <source>
        <dbReference type="Proteomes" id="UP001597512"/>
    </source>
</evidence>
<evidence type="ECO:0000313" key="1">
    <source>
        <dbReference type="EMBL" id="MFD2934842.1"/>
    </source>
</evidence>
<organism evidence="1 2">
    <name type="scientific">Spirosoma flavum</name>
    <dbReference type="NCBI Taxonomy" id="2048557"/>
    <lineage>
        <taxon>Bacteria</taxon>
        <taxon>Pseudomonadati</taxon>
        <taxon>Bacteroidota</taxon>
        <taxon>Cytophagia</taxon>
        <taxon>Cytophagales</taxon>
        <taxon>Cytophagaceae</taxon>
        <taxon>Spirosoma</taxon>
    </lineage>
</organism>
<comment type="caution">
    <text evidence="1">The sequence shown here is derived from an EMBL/GenBank/DDBJ whole genome shotgun (WGS) entry which is preliminary data.</text>
</comment>
<name>A0ABW6AK04_9BACT</name>
<keyword evidence="2" id="KW-1185">Reference proteome</keyword>
<dbReference type="EMBL" id="JBHUOM010000007">
    <property type="protein sequence ID" value="MFD2934842.1"/>
    <property type="molecule type" value="Genomic_DNA"/>
</dbReference>
<reference evidence="2" key="1">
    <citation type="journal article" date="2019" name="Int. J. Syst. Evol. Microbiol.">
        <title>The Global Catalogue of Microorganisms (GCM) 10K type strain sequencing project: providing services to taxonomists for standard genome sequencing and annotation.</title>
        <authorList>
            <consortium name="The Broad Institute Genomics Platform"/>
            <consortium name="The Broad Institute Genome Sequencing Center for Infectious Disease"/>
            <person name="Wu L."/>
            <person name="Ma J."/>
        </authorList>
    </citation>
    <scope>NUCLEOTIDE SEQUENCE [LARGE SCALE GENOMIC DNA]</scope>
    <source>
        <strain evidence="2">KCTC 52490</strain>
    </source>
</reference>
<sequence length="75" mass="8529">MFCREHLCPNGIAPAHRREALGIEVDYSLPAQRITRRLDRLVEQYGKLERFRSDNRWPATAARIHQSGSAGLVLG</sequence>
<proteinExistence type="predicted"/>
<accession>A0ABW6AK04</accession>
<protein>
    <submittedName>
        <fullName evidence="1">Uncharacterized protein</fullName>
    </submittedName>
</protein>
<dbReference type="RefSeq" id="WP_381501613.1">
    <property type="nucleotide sequence ID" value="NZ_JBHUOM010000007.1"/>
</dbReference>
<gene>
    <name evidence="1" type="ORF">ACFS25_13690</name>
</gene>
<dbReference type="Proteomes" id="UP001597512">
    <property type="component" value="Unassembled WGS sequence"/>
</dbReference>